<protein>
    <submittedName>
        <fullName evidence="2">GNAT family N-acetyltransferase</fullName>
        <ecNumber evidence="2">2.3.1.-</ecNumber>
    </submittedName>
</protein>
<gene>
    <name evidence="2" type="ORF">ABW286_21320</name>
</gene>
<sequence length="176" mass="20127">MRFFNFLRKFRFFQRDGLVIANATPADVTDRIIPQVEEGIEIGAFSGDKRGVKNLEQELISVCHHQKKEVTGLYLYIFSDVKIKKYIGFAYLKPVISECDRAACMELSMFSVVSHQRGKGYGKRMLEYLLNRSGSVDLEAVCLPQSILMMNLLESYGFQLMQTTPGGKRTWRLPAK</sequence>
<dbReference type="InterPro" id="IPR016181">
    <property type="entry name" value="Acyl_CoA_acyltransferase"/>
</dbReference>
<keyword evidence="2" id="KW-0012">Acyltransferase</keyword>
<dbReference type="SUPFAM" id="SSF55729">
    <property type="entry name" value="Acyl-CoA N-acyltransferases (Nat)"/>
    <property type="match status" value="1"/>
</dbReference>
<reference evidence="2 3" key="1">
    <citation type="submission" date="2024-07" db="EMBL/GenBank/DDBJ databases">
        <authorList>
            <person name="Dulla G.F.J."/>
            <person name="Delorm J.G."/>
        </authorList>
    </citation>
    <scope>NUCLEOTIDE SEQUENCE [LARGE SCALE GENOMIC DNA]</scope>
    <source>
        <strain evidence="2 3">JGD 233</strain>
    </source>
</reference>
<evidence type="ECO:0000259" key="1">
    <source>
        <dbReference type="PROSITE" id="PS51186"/>
    </source>
</evidence>
<comment type="caution">
    <text evidence="2">The sequence shown here is derived from an EMBL/GenBank/DDBJ whole genome shotgun (WGS) entry which is preliminary data.</text>
</comment>
<keyword evidence="2" id="KW-0808">Transferase</keyword>
<dbReference type="EC" id="2.3.1.-" evidence="2"/>
<dbReference type="EMBL" id="JBFKZN010000015">
    <property type="protein sequence ID" value="MEW5291677.1"/>
    <property type="molecule type" value="Genomic_DNA"/>
</dbReference>
<dbReference type="Gene3D" id="3.40.630.30">
    <property type="match status" value="1"/>
</dbReference>
<evidence type="ECO:0000313" key="2">
    <source>
        <dbReference type="EMBL" id="MEW5291677.1"/>
    </source>
</evidence>
<evidence type="ECO:0000313" key="3">
    <source>
        <dbReference type="Proteomes" id="UP001554567"/>
    </source>
</evidence>
<keyword evidence="3" id="KW-1185">Reference proteome</keyword>
<dbReference type="GO" id="GO:0016746">
    <property type="term" value="F:acyltransferase activity"/>
    <property type="evidence" value="ECO:0007669"/>
    <property type="project" value="UniProtKB-KW"/>
</dbReference>
<feature type="domain" description="N-acetyltransferase" evidence="1">
    <location>
        <begin position="40"/>
        <end position="176"/>
    </location>
</feature>
<dbReference type="PROSITE" id="PS51186">
    <property type="entry name" value="GNAT"/>
    <property type="match status" value="1"/>
</dbReference>
<proteinExistence type="predicted"/>
<organism evidence="2 3">
    <name type="scientific">Erwinia papayae</name>
    <dbReference type="NCBI Taxonomy" id="206499"/>
    <lineage>
        <taxon>Bacteria</taxon>
        <taxon>Pseudomonadati</taxon>
        <taxon>Pseudomonadota</taxon>
        <taxon>Gammaproteobacteria</taxon>
        <taxon>Enterobacterales</taxon>
        <taxon>Erwiniaceae</taxon>
        <taxon>Erwinia</taxon>
    </lineage>
</organism>
<dbReference type="RefSeq" id="WP_367168639.1">
    <property type="nucleotide sequence ID" value="NZ_JBFKZN010000015.1"/>
</dbReference>
<dbReference type="CDD" id="cd04301">
    <property type="entry name" value="NAT_SF"/>
    <property type="match status" value="1"/>
</dbReference>
<dbReference type="Proteomes" id="UP001554567">
    <property type="component" value="Unassembled WGS sequence"/>
</dbReference>
<name>A0ABV3N7F7_9GAMM</name>
<dbReference type="Pfam" id="PF00583">
    <property type="entry name" value="Acetyltransf_1"/>
    <property type="match status" value="1"/>
</dbReference>
<dbReference type="InterPro" id="IPR000182">
    <property type="entry name" value="GNAT_dom"/>
</dbReference>
<accession>A0ABV3N7F7</accession>